<dbReference type="GO" id="GO:0008270">
    <property type="term" value="F:zinc ion binding"/>
    <property type="evidence" value="ECO:0007669"/>
    <property type="project" value="UniProtKB-KW"/>
</dbReference>
<feature type="compositionally biased region" description="Low complexity" evidence="2">
    <location>
        <begin position="149"/>
        <end position="163"/>
    </location>
</feature>
<feature type="region of interest" description="Disordered" evidence="2">
    <location>
        <begin position="145"/>
        <end position="181"/>
    </location>
</feature>
<dbReference type="InterPro" id="IPR001878">
    <property type="entry name" value="Znf_CCHC"/>
</dbReference>
<keyword evidence="1" id="KW-0862">Zinc</keyword>
<accession>A0AAD6VKA6</accession>
<dbReference type="EMBL" id="JARJCW010000017">
    <property type="protein sequence ID" value="KAJ7215468.1"/>
    <property type="molecule type" value="Genomic_DNA"/>
</dbReference>
<dbReference type="Proteomes" id="UP001219525">
    <property type="component" value="Unassembled WGS sequence"/>
</dbReference>
<evidence type="ECO:0000256" key="2">
    <source>
        <dbReference type="SAM" id="MobiDB-lite"/>
    </source>
</evidence>
<evidence type="ECO:0000313" key="4">
    <source>
        <dbReference type="EMBL" id="KAJ7215468.1"/>
    </source>
</evidence>
<keyword evidence="1" id="KW-0863">Zinc-finger</keyword>
<dbReference type="AlphaFoldDB" id="A0AAD6VKA6"/>
<reference evidence="4" key="1">
    <citation type="submission" date="2023-03" db="EMBL/GenBank/DDBJ databases">
        <title>Massive genome expansion in bonnet fungi (Mycena s.s.) driven by repeated elements and novel gene families across ecological guilds.</title>
        <authorList>
            <consortium name="Lawrence Berkeley National Laboratory"/>
            <person name="Harder C.B."/>
            <person name="Miyauchi S."/>
            <person name="Viragh M."/>
            <person name="Kuo A."/>
            <person name="Thoen E."/>
            <person name="Andreopoulos B."/>
            <person name="Lu D."/>
            <person name="Skrede I."/>
            <person name="Drula E."/>
            <person name="Henrissat B."/>
            <person name="Morin E."/>
            <person name="Kohler A."/>
            <person name="Barry K."/>
            <person name="LaButti K."/>
            <person name="Morin E."/>
            <person name="Salamov A."/>
            <person name="Lipzen A."/>
            <person name="Mereny Z."/>
            <person name="Hegedus B."/>
            <person name="Baldrian P."/>
            <person name="Stursova M."/>
            <person name="Weitz H."/>
            <person name="Taylor A."/>
            <person name="Grigoriev I.V."/>
            <person name="Nagy L.G."/>
            <person name="Martin F."/>
            <person name="Kauserud H."/>
        </authorList>
    </citation>
    <scope>NUCLEOTIDE SEQUENCE</scope>
    <source>
        <strain evidence="4">9144</strain>
    </source>
</reference>
<protein>
    <recommendedName>
        <fullName evidence="3">CCHC-type domain-containing protein</fullName>
    </recommendedName>
</protein>
<dbReference type="GO" id="GO:0003676">
    <property type="term" value="F:nucleic acid binding"/>
    <property type="evidence" value="ECO:0007669"/>
    <property type="project" value="InterPro"/>
</dbReference>
<organism evidence="4 5">
    <name type="scientific">Mycena pura</name>
    <dbReference type="NCBI Taxonomy" id="153505"/>
    <lineage>
        <taxon>Eukaryota</taxon>
        <taxon>Fungi</taxon>
        <taxon>Dikarya</taxon>
        <taxon>Basidiomycota</taxon>
        <taxon>Agaricomycotina</taxon>
        <taxon>Agaricomycetes</taxon>
        <taxon>Agaricomycetidae</taxon>
        <taxon>Agaricales</taxon>
        <taxon>Marasmiineae</taxon>
        <taxon>Mycenaceae</taxon>
        <taxon>Mycena</taxon>
    </lineage>
</organism>
<sequence length="359" mass="39435">MSAFDAPRLTNSDEAAILKLLRAVRATQYDDPVDQDEFLVASAKSVLEFRPQVASFAMTPEVGECVSTIRTHMARNNAKLKTPPNDVFADIQDFAGEIVRKRQLFRDRQLAKIEVRRGVEGAAARAERRDALEYAAKIKKSLPDDDAVSIPSSDENSEPPSSIKCSLPTPVEKPSNSLPPLQVPTLPMSELEGLIISLMVGISSLMPLPSPSSPSQSLPDLVPMVDCLLSSAVPTSGNDWTQMRIADPPAPRGRVRGHHPPLSPISIPDVVHLIPRPYSPARLDPNPSFVDVWLASEPNFVDSRVQKNTSSGSFNHSQKSRAAPSKSNAKFWSPKRCFRCADPNHLVQQCPKRRVTDRN</sequence>
<keyword evidence="5" id="KW-1185">Reference proteome</keyword>
<proteinExistence type="predicted"/>
<comment type="caution">
    <text evidence="4">The sequence shown here is derived from an EMBL/GenBank/DDBJ whole genome shotgun (WGS) entry which is preliminary data.</text>
</comment>
<dbReference type="PROSITE" id="PS50158">
    <property type="entry name" value="ZF_CCHC"/>
    <property type="match status" value="1"/>
</dbReference>
<feature type="region of interest" description="Disordered" evidence="2">
    <location>
        <begin position="304"/>
        <end position="330"/>
    </location>
</feature>
<name>A0AAD6VKA6_9AGAR</name>
<feature type="domain" description="CCHC-type" evidence="3">
    <location>
        <begin position="336"/>
        <end position="352"/>
    </location>
</feature>
<gene>
    <name evidence="4" type="ORF">GGX14DRAFT_562680</name>
</gene>
<evidence type="ECO:0000256" key="1">
    <source>
        <dbReference type="PROSITE-ProRule" id="PRU00047"/>
    </source>
</evidence>
<feature type="compositionally biased region" description="Polar residues" evidence="2">
    <location>
        <begin position="306"/>
        <end position="317"/>
    </location>
</feature>
<evidence type="ECO:0000313" key="5">
    <source>
        <dbReference type="Proteomes" id="UP001219525"/>
    </source>
</evidence>
<evidence type="ECO:0000259" key="3">
    <source>
        <dbReference type="PROSITE" id="PS50158"/>
    </source>
</evidence>
<keyword evidence="1" id="KW-0479">Metal-binding</keyword>